<dbReference type="AlphaFoldDB" id="A0A9P8L1L3"/>
<evidence type="ECO:0000313" key="6">
    <source>
        <dbReference type="EMBL" id="KAH0538126.1"/>
    </source>
</evidence>
<dbReference type="EMBL" id="JAGHQM010004033">
    <property type="protein sequence ID" value="KAH0538126.1"/>
    <property type="molecule type" value="Genomic_DNA"/>
</dbReference>
<reference evidence="6" key="1">
    <citation type="submission" date="2021-03" db="EMBL/GenBank/DDBJ databases">
        <title>Comparative genomics and phylogenomic investigation of the class Geoglossomycetes provide insights into ecological specialization and systematics.</title>
        <authorList>
            <person name="Melie T."/>
            <person name="Pirro S."/>
            <person name="Miller A.N."/>
            <person name="Quandt A."/>
        </authorList>
    </citation>
    <scope>NUCLEOTIDE SEQUENCE</scope>
    <source>
        <strain evidence="6">CAQ_001_2017</strain>
    </source>
</reference>
<evidence type="ECO:0000259" key="5">
    <source>
        <dbReference type="PROSITE" id="PS51733"/>
    </source>
</evidence>
<accession>A0A9P8L1L3</accession>
<name>A0A9P8L1L3_9PEZI</name>
<dbReference type="PANTHER" id="PTHR12561:SF3">
    <property type="entry name" value="LIPOYLTRANSFERASE 1, MITOCHONDRIAL"/>
    <property type="match status" value="1"/>
</dbReference>
<dbReference type="GO" id="GO:0005739">
    <property type="term" value="C:mitochondrion"/>
    <property type="evidence" value="ECO:0007669"/>
    <property type="project" value="TreeGrafter"/>
</dbReference>
<dbReference type="CDD" id="cd16443">
    <property type="entry name" value="LplA"/>
    <property type="match status" value="1"/>
</dbReference>
<evidence type="ECO:0000256" key="1">
    <source>
        <dbReference type="ARBA" id="ARBA00003253"/>
    </source>
</evidence>
<dbReference type="GO" id="GO:0009249">
    <property type="term" value="P:protein lipoylation"/>
    <property type="evidence" value="ECO:0007669"/>
    <property type="project" value="InterPro"/>
</dbReference>
<dbReference type="InterPro" id="IPR004143">
    <property type="entry name" value="BPL_LPL_catalytic"/>
</dbReference>
<dbReference type="InterPro" id="IPR045864">
    <property type="entry name" value="aa-tRNA-synth_II/BPL/LPL"/>
</dbReference>
<dbReference type="SUPFAM" id="SSF55681">
    <property type="entry name" value="Class II aaRS and biotin synthetases"/>
    <property type="match status" value="1"/>
</dbReference>
<proteinExistence type="inferred from homology"/>
<dbReference type="GO" id="GO:0017118">
    <property type="term" value="F:lipoyltransferase activity"/>
    <property type="evidence" value="ECO:0007669"/>
    <property type="project" value="TreeGrafter"/>
</dbReference>
<evidence type="ECO:0000313" key="7">
    <source>
        <dbReference type="Proteomes" id="UP000750711"/>
    </source>
</evidence>
<comment type="pathway">
    <text evidence="2">Protein modification; protein lipoylation via exogenous pathway; protein N(6)-(lipoyl)lysine from lipoate: step 2/2.</text>
</comment>
<comment type="function">
    <text evidence="1">Catalyzes both the ATP-dependent activation of exogenously supplied lipoate to lipoyl-AMP and the transfer of the activated lipoyl onto the lipoyl domains of lipoate-dependent enzymes.</text>
</comment>
<protein>
    <recommendedName>
        <fullName evidence="4">Putative lipoate-protein ligase A</fullName>
    </recommendedName>
</protein>
<sequence length="218" mass="23603">MAPSRGLPLLLTRRHLSSSFASHATSSSPGRQIYLSRSHDPHVNLSIEDFLLRQTADDSAVLLVYSNRPCVVIGRNQNPWVEADLARTPLLVRRRSGGGAVFHGPGNTNYGVVGPAAAFRRDAHARMVVRALARVGVVRPRVSPRHDIVVGDGPPRKISGSAYKLTPRRALHHGTCLLASPDLHDIPRYLRSPAKPYIKARGVESVSSPVANAGVTNE</sequence>
<comment type="similarity">
    <text evidence="3">Belongs to the LplA family.</text>
</comment>
<dbReference type="PROSITE" id="PS51733">
    <property type="entry name" value="BPL_LPL_CATALYTIC"/>
    <property type="match status" value="1"/>
</dbReference>
<dbReference type="Proteomes" id="UP000750711">
    <property type="component" value="Unassembled WGS sequence"/>
</dbReference>
<evidence type="ECO:0000256" key="4">
    <source>
        <dbReference type="ARBA" id="ARBA00015925"/>
    </source>
</evidence>
<comment type="caution">
    <text evidence="6">The sequence shown here is derived from an EMBL/GenBank/DDBJ whole genome shotgun (WGS) entry which is preliminary data.</text>
</comment>
<feature type="non-terminal residue" evidence="6">
    <location>
        <position position="218"/>
    </location>
</feature>
<dbReference type="Pfam" id="PF21948">
    <property type="entry name" value="LplA-B_cat"/>
    <property type="match status" value="1"/>
</dbReference>
<dbReference type="PANTHER" id="PTHR12561">
    <property type="entry name" value="LIPOATE-PROTEIN LIGASE"/>
    <property type="match status" value="1"/>
</dbReference>
<gene>
    <name evidence="6" type="ORF">GP486_008798</name>
</gene>
<organism evidence="6 7">
    <name type="scientific">Trichoglossum hirsutum</name>
    <dbReference type="NCBI Taxonomy" id="265104"/>
    <lineage>
        <taxon>Eukaryota</taxon>
        <taxon>Fungi</taxon>
        <taxon>Dikarya</taxon>
        <taxon>Ascomycota</taxon>
        <taxon>Pezizomycotina</taxon>
        <taxon>Geoglossomycetes</taxon>
        <taxon>Geoglossales</taxon>
        <taxon>Geoglossaceae</taxon>
        <taxon>Trichoglossum</taxon>
    </lineage>
</organism>
<dbReference type="Gene3D" id="3.30.930.10">
    <property type="entry name" value="Bira Bifunctional Protein, Domain 2"/>
    <property type="match status" value="1"/>
</dbReference>
<evidence type="ECO:0000256" key="2">
    <source>
        <dbReference type="ARBA" id="ARBA00005085"/>
    </source>
</evidence>
<keyword evidence="7" id="KW-1185">Reference proteome</keyword>
<dbReference type="InterPro" id="IPR004562">
    <property type="entry name" value="LipoylTrfase_LipoateP_Ligase"/>
</dbReference>
<evidence type="ECO:0000256" key="3">
    <source>
        <dbReference type="ARBA" id="ARBA00008242"/>
    </source>
</evidence>
<feature type="domain" description="BPL/LPL catalytic" evidence="5">
    <location>
        <begin position="56"/>
        <end position="218"/>
    </location>
</feature>